<dbReference type="PANTHER" id="PTHR11601:SF34">
    <property type="entry name" value="CYSTEINE DESULFURASE"/>
    <property type="match status" value="1"/>
</dbReference>
<evidence type="ECO:0000256" key="7">
    <source>
        <dbReference type="ARBA" id="ARBA00023014"/>
    </source>
</evidence>
<dbReference type="SUPFAM" id="SSF53383">
    <property type="entry name" value="PLP-dependent transferases"/>
    <property type="match status" value="1"/>
</dbReference>
<evidence type="ECO:0000256" key="4">
    <source>
        <dbReference type="ARBA" id="ARBA00022723"/>
    </source>
</evidence>
<reference evidence="9" key="1">
    <citation type="submission" date="2018-05" db="EMBL/GenBank/DDBJ databases">
        <authorList>
            <person name="Lanie J.A."/>
            <person name="Ng W.-L."/>
            <person name="Kazmierczak K.M."/>
            <person name="Andrzejewski T.M."/>
            <person name="Davidsen T.M."/>
            <person name="Wayne K.J."/>
            <person name="Tettelin H."/>
            <person name="Glass J.I."/>
            <person name="Rusch D."/>
            <person name="Podicherti R."/>
            <person name="Tsui H.-C.T."/>
            <person name="Winkler M.E."/>
        </authorList>
    </citation>
    <scope>NUCLEOTIDE SEQUENCE</scope>
</reference>
<dbReference type="EMBL" id="UINC01001626">
    <property type="protein sequence ID" value="SUZ85219.1"/>
    <property type="molecule type" value="Genomic_DNA"/>
</dbReference>
<dbReference type="InterPro" id="IPR016454">
    <property type="entry name" value="Cysteine_dSase"/>
</dbReference>
<proteinExistence type="inferred from homology"/>
<name>A0A381R2Z6_9ZZZZ</name>
<dbReference type="Pfam" id="PF00266">
    <property type="entry name" value="Aminotran_5"/>
    <property type="match status" value="1"/>
</dbReference>
<sequence>MLPYMGNNFGNPSSIHQKGRKVKSAIEKSRSKVADILNCDPGEIFFTSGGTEADNTFLINTFLEKNIDTFITTKIEHHAVLHCAEYLKQIKNINIEYLKIDAKGSFDMSDLENKLKKYPNSLVSLMHGNNEIGNILDINVVADLCNDMSVIFHSDTVQTVGHYNFDLVKLGAHGIVGSAHKFHGPKGIGFLYLNKSQKISPFIHGGSQERNMRGGTENVYGIVGLAEALELANSNLENHKKYILELKQRMINGLKSKIQNIKFNGESANLNNSLYTVLNVAIPDIEDQQMFLFNLDINNISASAGSACTSGSDAGSHVLQEIEHHKKHVSVRFSFSKNNTIDEVDYVVGKIMEIKNL</sequence>
<keyword evidence="5" id="KW-0663">Pyridoxal phosphate</keyword>
<gene>
    <name evidence="9" type="ORF">METZ01_LOCUS38073</name>
</gene>
<keyword evidence="4" id="KW-0479">Metal-binding</keyword>
<comment type="similarity">
    <text evidence="2">Belongs to the class-V pyridoxal-phosphate-dependent aminotransferase family. NifS/IscS subfamily.</text>
</comment>
<dbReference type="InterPro" id="IPR015424">
    <property type="entry name" value="PyrdxlP-dep_Trfase"/>
</dbReference>
<dbReference type="Gene3D" id="3.40.640.10">
    <property type="entry name" value="Type I PLP-dependent aspartate aminotransferase-like (Major domain)"/>
    <property type="match status" value="1"/>
</dbReference>
<keyword evidence="3" id="KW-0808">Transferase</keyword>
<evidence type="ECO:0000256" key="1">
    <source>
        <dbReference type="ARBA" id="ARBA00001933"/>
    </source>
</evidence>
<feature type="domain" description="Aminotransferase class V" evidence="8">
    <location>
        <begin position="4"/>
        <end position="347"/>
    </location>
</feature>
<dbReference type="Gene3D" id="1.10.260.50">
    <property type="match status" value="1"/>
</dbReference>
<keyword evidence="6" id="KW-0408">Iron</keyword>
<dbReference type="PIRSF" id="PIRSF005572">
    <property type="entry name" value="NifS"/>
    <property type="match status" value="1"/>
</dbReference>
<dbReference type="InterPro" id="IPR000192">
    <property type="entry name" value="Aminotrans_V_dom"/>
</dbReference>
<organism evidence="9">
    <name type="scientific">marine metagenome</name>
    <dbReference type="NCBI Taxonomy" id="408172"/>
    <lineage>
        <taxon>unclassified sequences</taxon>
        <taxon>metagenomes</taxon>
        <taxon>ecological metagenomes</taxon>
    </lineage>
</organism>
<comment type="cofactor">
    <cofactor evidence="1">
        <name>pyridoxal 5'-phosphate</name>
        <dbReference type="ChEBI" id="CHEBI:597326"/>
    </cofactor>
</comment>
<keyword evidence="7" id="KW-0411">Iron-sulfur</keyword>
<evidence type="ECO:0000256" key="5">
    <source>
        <dbReference type="ARBA" id="ARBA00022898"/>
    </source>
</evidence>
<evidence type="ECO:0000256" key="3">
    <source>
        <dbReference type="ARBA" id="ARBA00022679"/>
    </source>
</evidence>
<protein>
    <recommendedName>
        <fullName evidence="8">Aminotransferase class V domain-containing protein</fullName>
    </recommendedName>
</protein>
<accession>A0A381R2Z6</accession>
<dbReference type="Gene3D" id="3.90.1150.10">
    <property type="entry name" value="Aspartate Aminotransferase, domain 1"/>
    <property type="match status" value="1"/>
</dbReference>
<evidence type="ECO:0000256" key="6">
    <source>
        <dbReference type="ARBA" id="ARBA00023004"/>
    </source>
</evidence>
<dbReference type="GO" id="GO:0051536">
    <property type="term" value="F:iron-sulfur cluster binding"/>
    <property type="evidence" value="ECO:0007669"/>
    <property type="project" value="UniProtKB-KW"/>
</dbReference>
<dbReference type="GO" id="GO:0016740">
    <property type="term" value="F:transferase activity"/>
    <property type="evidence" value="ECO:0007669"/>
    <property type="project" value="UniProtKB-KW"/>
</dbReference>
<dbReference type="PANTHER" id="PTHR11601">
    <property type="entry name" value="CYSTEINE DESULFURYLASE FAMILY MEMBER"/>
    <property type="match status" value="1"/>
</dbReference>
<evidence type="ECO:0000259" key="8">
    <source>
        <dbReference type="Pfam" id="PF00266"/>
    </source>
</evidence>
<dbReference type="GO" id="GO:0046872">
    <property type="term" value="F:metal ion binding"/>
    <property type="evidence" value="ECO:0007669"/>
    <property type="project" value="UniProtKB-KW"/>
</dbReference>
<dbReference type="InterPro" id="IPR015421">
    <property type="entry name" value="PyrdxlP-dep_Trfase_major"/>
</dbReference>
<dbReference type="InterPro" id="IPR015422">
    <property type="entry name" value="PyrdxlP-dep_Trfase_small"/>
</dbReference>
<dbReference type="AlphaFoldDB" id="A0A381R2Z6"/>
<evidence type="ECO:0000313" key="9">
    <source>
        <dbReference type="EMBL" id="SUZ85219.1"/>
    </source>
</evidence>
<evidence type="ECO:0000256" key="2">
    <source>
        <dbReference type="ARBA" id="ARBA00006490"/>
    </source>
</evidence>